<evidence type="ECO:0000259" key="1">
    <source>
        <dbReference type="Pfam" id="PF12680"/>
    </source>
</evidence>
<proteinExistence type="predicted"/>
<dbReference type="EMBL" id="JAJGNA010000012">
    <property type="protein sequence ID" value="MCC4309123.1"/>
    <property type="molecule type" value="Genomic_DNA"/>
</dbReference>
<accession>A0A9Q3YS04</accession>
<protein>
    <submittedName>
        <fullName evidence="2">Nuclear transport factor 2 family protein</fullName>
    </submittedName>
</protein>
<sequence>MARSDTVKRYLGAMEAGDLETVLGCFEDDGTVVSPVYGQVPVRPFYEKLFADTVRAGVRLEQLYFSEDGAGIAAHIDYFWERQDGSRMHVDMVDLFRFRAESQRIERLSIVFKPS</sequence>
<dbReference type="InterPro" id="IPR037401">
    <property type="entry name" value="SnoaL-like"/>
</dbReference>
<dbReference type="Proteomes" id="UP001108027">
    <property type="component" value="Unassembled WGS sequence"/>
</dbReference>
<organism evidence="2 3">
    <name type="scientific">Alloalcanivorax marinus</name>
    <dbReference type="NCBI Taxonomy" id="1177169"/>
    <lineage>
        <taxon>Bacteria</taxon>
        <taxon>Pseudomonadati</taxon>
        <taxon>Pseudomonadota</taxon>
        <taxon>Gammaproteobacteria</taxon>
        <taxon>Oceanospirillales</taxon>
        <taxon>Alcanivoracaceae</taxon>
        <taxon>Alloalcanivorax</taxon>
    </lineage>
</organism>
<evidence type="ECO:0000313" key="3">
    <source>
        <dbReference type="Proteomes" id="UP001108027"/>
    </source>
</evidence>
<dbReference type="InterPro" id="IPR032710">
    <property type="entry name" value="NTF2-like_dom_sf"/>
</dbReference>
<name>A0A9Q3YS04_9GAMM</name>
<evidence type="ECO:0000313" key="2">
    <source>
        <dbReference type="EMBL" id="MCC4309123.1"/>
    </source>
</evidence>
<feature type="domain" description="SnoaL-like" evidence="1">
    <location>
        <begin position="7"/>
        <end position="100"/>
    </location>
</feature>
<comment type="caution">
    <text evidence="2">The sequence shown here is derived from an EMBL/GenBank/DDBJ whole genome shotgun (WGS) entry which is preliminary data.</text>
</comment>
<keyword evidence="3" id="KW-1185">Reference proteome</keyword>
<gene>
    <name evidence="2" type="ORF">LL252_11125</name>
</gene>
<dbReference type="RefSeq" id="WP_228234062.1">
    <property type="nucleotide sequence ID" value="NZ_JAJGNA010000012.1"/>
</dbReference>
<dbReference type="Pfam" id="PF12680">
    <property type="entry name" value="SnoaL_2"/>
    <property type="match status" value="1"/>
</dbReference>
<dbReference type="SUPFAM" id="SSF54427">
    <property type="entry name" value="NTF2-like"/>
    <property type="match status" value="1"/>
</dbReference>
<reference evidence="2" key="1">
    <citation type="submission" date="2021-10" db="EMBL/GenBank/DDBJ databases">
        <title>The diversity and Nitrogen Metabolism of Culturable Nitrate-Utilizing Bacteria Within the Oxygen Minimum Zone of the Changjiang (Yangtze River)Estuary.</title>
        <authorList>
            <person name="Zhang D."/>
            <person name="Zheng J."/>
            <person name="Liu S."/>
            <person name="He W."/>
        </authorList>
    </citation>
    <scope>NUCLEOTIDE SEQUENCE</scope>
    <source>
        <strain evidence="2">FXH-223</strain>
    </source>
</reference>
<dbReference type="Gene3D" id="3.10.450.50">
    <property type="match status" value="1"/>
</dbReference>
<dbReference type="AlphaFoldDB" id="A0A9Q3YS04"/>